<evidence type="ECO:0000313" key="4">
    <source>
        <dbReference type="Proteomes" id="UP000281094"/>
    </source>
</evidence>
<feature type="transmembrane region" description="Helical" evidence="1">
    <location>
        <begin position="124"/>
        <end position="142"/>
    </location>
</feature>
<keyword evidence="1" id="KW-1133">Transmembrane helix</keyword>
<keyword evidence="1" id="KW-0812">Transmembrane</keyword>
<organism evidence="3 4">
    <name type="scientific">Notoacmeibacter ruber</name>
    <dbReference type="NCBI Taxonomy" id="2670375"/>
    <lineage>
        <taxon>Bacteria</taxon>
        <taxon>Pseudomonadati</taxon>
        <taxon>Pseudomonadota</taxon>
        <taxon>Alphaproteobacteria</taxon>
        <taxon>Hyphomicrobiales</taxon>
        <taxon>Notoacmeibacteraceae</taxon>
        <taxon>Notoacmeibacter</taxon>
    </lineage>
</organism>
<evidence type="ECO:0000313" key="3">
    <source>
        <dbReference type="EMBL" id="RLQ88871.1"/>
    </source>
</evidence>
<reference evidence="3 4" key="1">
    <citation type="submission" date="2018-10" db="EMBL/GenBank/DDBJ databases">
        <title>Notoacmeibacter sp. M2BS9Y-3-1, whole genome shotgun sequence.</title>
        <authorList>
            <person name="Tuo L."/>
        </authorList>
    </citation>
    <scope>NUCLEOTIDE SEQUENCE [LARGE SCALE GENOMIC DNA]</scope>
    <source>
        <strain evidence="3 4">M2BS9Y-3-1</strain>
    </source>
</reference>
<keyword evidence="4" id="KW-1185">Reference proteome</keyword>
<evidence type="ECO:0000259" key="2">
    <source>
        <dbReference type="Pfam" id="PF07331"/>
    </source>
</evidence>
<gene>
    <name evidence="3" type="ORF">D8780_12210</name>
</gene>
<accession>A0A3L7JGW9</accession>
<name>A0A3L7JGW9_9HYPH</name>
<feature type="transmembrane region" description="Helical" evidence="1">
    <location>
        <begin position="43"/>
        <end position="61"/>
    </location>
</feature>
<dbReference type="Proteomes" id="UP000281094">
    <property type="component" value="Unassembled WGS sequence"/>
</dbReference>
<dbReference type="RefSeq" id="WP_121645839.1">
    <property type="nucleotide sequence ID" value="NZ_RCWN01000001.1"/>
</dbReference>
<dbReference type="Pfam" id="PF07331">
    <property type="entry name" value="TctB"/>
    <property type="match status" value="1"/>
</dbReference>
<sequence>MRLRQAKADLWIGCGLLVLCGFAGWRTTFIKPGFNPGVTGPDFLPWLVIGLIGLLSFALIVRALRAGGDATDETVMPGKRTLLAMGAFALLMVGYAAAFMPIGYLPSTLATFVIGLLLLGERNWLLVVLFPVGMTFAIYYSFTKLLSVWLP</sequence>
<keyword evidence="1" id="KW-0472">Membrane</keyword>
<comment type="caution">
    <text evidence="3">The sequence shown here is derived from an EMBL/GenBank/DDBJ whole genome shotgun (WGS) entry which is preliminary data.</text>
</comment>
<dbReference type="InterPro" id="IPR009936">
    <property type="entry name" value="DUF1468"/>
</dbReference>
<protein>
    <submittedName>
        <fullName evidence="3">Tripartite tricarboxylate transporter TctB family protein</fullName>
    </submittedName>
</protein>
<feature type="domain" description="DUF1468" evidence="2">
    <location>
        <begin position="11"/>
        <end position="151"/>
    </location>
</feature>
<feature type="transmembrane region" description="Helical" evidence="1">
    <location>
        <begin position="82"/>
        <end position="104"/>
    </location>
</feature>
<proteinExistence type="predicted"/>
<dbReference type="EMBL" id="RCWN01000001">
    <property type="protein sequence ID" value="RLQ88871.1"/>
    <property type="molecule type" value="Genomic_DNA"/>
</dbReference>
<evidence type="ECO:0000256" key="1">
    <source>
        <dbReference type="SAM" id="Phobius"/>
    </source>
</evidence>
<dbReference type="AlphaFoldDB" id="A0A3L7JGW9"/>